<evidence type="ECO:0000256" key="1">
    <source>
        <dbReference type="ARBA" id="ARBA00022614"/>
    </source>
</evidence>
<feature type="region of interest" description="Disordered" evidence="3">
    <location>
        <begin position="352"/>
        <end position="399"/>
    </location>
</feature>
<dbReference type="KEGG" id="osn:115223605"/>
<evidence type="ECO:0000256" key="2">
    <source>
        <dbReference type="ARBA" id="ARBA00022737"/>
    </source>
</evidence>
<dbReference type="Pfam" id="PF13855">
    <property type="entry name" value="LRR_8"/>
    <property type="match status" value="1"/>
</dbReference>
<dbReference type="Proteomes" id="UP000515154">
    <property type="component" value="Linkage group LG23"/>
</dbReference>
<evidence type="ECO:0000313" key="4">
    <source>
        <dbReference type="Proteomes" id="UP000515154"/>
    </source>
</evidence>
<gene>
    <name evidence="5 6 7" type="primary">LOC115223605</name>
</gene>
<evidence type="ECO:0000313" key="6">
    <source>
        <dbReference type="RefSeq" id="XP_036368361.1"/>
    </source>
</evidence>
<reference evidence="5 6" key="1">
    <citation type="submission" date="2025-08" db="UniProtKB">
        <authorList>
            <consortium name="RefSeq"/>
        </authorList>
    </citation>
    <scope>IDENTIFICATION</scope>
</reference>
<feature type="compositionally biased region" description="Polar residues" evidence="3">
    <location>
        <begin position="324"/>
        <end position="334"/>
    </location>
</feature>
<feature type="compositionally biased region" description="Basic residues" evidence="3">
    <location>
        <begin position="389"/>
        <end position="399"/>
    </location>
</feature>
<dbReference type="Gene3D" id="3.80.10.10">
    <property type="entry name" value="Ribonuclease Inhibitor"/>
    <property type="match status" value="2"/>
</dbReference>
<keyword evidence="4" id="KW-1185">Reference proteome</keyword>
<dbReference type="InterPro" id="IPR032675">
    <property type="entry name" value="LRR_dom_sf"/>
</dbReference>
<protein>
    <submittedName>
        <fullName evidence="5 6">Protein phosphatase 1 regulatory subunit 42-like isoform X1</fullName>
    </submittedName>
</protein>
<name>A0A6P7TJ85_9MOLL</name>
<accession>A0A6P7TJ85</accession>
<evidence type="ECO:0000313" key="7">
    <source>
        <dbReference type="RefSeq" id="XP_036368362.1"/>
    </source>
</evidence>
<feature type="compositionally biased region" description="Low complexity" evidence="3">
    <location>
        <begin position="307"/>
        <end position="323"/>
    </location>
</feature>
<keyword evidence="1" id="KW-0433">Leucine-rich repeat</keyword>
<feature type="region of interest" description="Disordered" evidence="3">
    <location>
        <begin position="290"/>
        <end position="338"/>
    </location>
</feature>
<sequence>MNAAPDPKMVKPKVNLITSGTSKYSKKKRDESVYHYLKRLSHLHLEGKNLTEIDCDFSVCPQLSVLYLYDNHLTAIPDLSRNRNLSHLYLQDNQIRHIPDLSSLIQLTKLYLSNNCIAVIEGLKNLHHLNELYIDRQQLPPGEKLLLDPRSIRAIAVCLQVLNISGNRLTSLNELHPLHQLTCLYASDNKVSQFSDVAGALMNMEKLATLELHGNPMCRNKRYRDKLIIMVKSLENLDGKDISVTSKTFIHNWSASRTALRPRREPTRVLNPYKGDPVDDTNFTTFPRDSKVSGYMMPGLPMRKHFSQSSAKGSSKTYSSSMSNADNNQNTNNPFVPINQDFEVLRRDFRVETRDQGTHPKTPSPYLRHLKKVSHASRTHPKTPSPGLRHLKKVSHAPA</sequence>
<dbReference type="InterPro" id="IPR001611">
    <property type="entry name" value="Leu-rich_rpt"/>
</dbReference>
<proteinExistence type="predicted"/>
<dbReference type="CDD" id="cd21340">
    <property type="entry name" value="PPP1R42"/>
    <property type="match status" value="1"/>
</dbReference>
<organism evidence="4 5">
    <name type="scientific">Octopus sinensis</name>
    <name type="common">East Asian common octopus</name>
    <dbReference type="NCBI Taxonomy" id="2607531"/>
    <lineage>
        <taxon>Eukaryota</taxon>
        <taxon>Metazoa</taxon>
        <taxon>Spiralia</taxon>
        <taxon>Lophotrochozoa</taxon>
        <taxon>Mollusca</taxon>
        <taxon>Cephalopoda</taxon>
        <taxon>Coleoidea</taxon>
        <taxon>Octopodiformes</taxon>
        <taxon>Octopoda</taxon>
        <taxon>Incirrata</taxon>
        <taxon>Octopodidae</taxon>
        <taxon>Octopus</taxon>
    </lineage>
</organism>
<dbReference type="SMART" id="SM00365">
    <property type="entry name" value="LRR_SD22"/>
    <property type="match status" value="5"/>
</dbReference>
<dbReference type="RefSeq" id="XP_029650120.1">
    <property type="nucleotide sequence ID" value="XM_029794260.2"/>
</dbReference>
<dbReference type="RefSeq" id="XP_036368362.1">
    <property type="nucleotide sequence ID" value="XM_036512469.1"/>
</dbReference>
<dbReference type="SUPFAM" id="SSF52058">
    <property type="entry name" value="L domain-like"/>
    <property type="match status" value="1"/>
</dbReference>
<evidence type="ECO:0000256" key="3">
    <source>
        <dbReference type="SAM" id="MobiDB-lite"/>
    </source>
</evidence>
<dbReference type="AlphaFoldDB" id="A0A6P7TJ85"/>
<evidence type="ECO:0000313" key="5">
    <source>
        <dbReference type="RefSeq" id="XP_029650120.1"/>
    </source>
</evidence>
<dbReference type="PANTHER" id="PTHR46652:SF3">
    <property type="entry name" value="LEUCINE-RICH REPEAT-CONTAINING PROTEIN 9"/>
    <property type="match status" value="1"/>
</dbReference>
<dbReference type="RefSeq" id="XP_036368361.1">
    <property type="nucleotide sequence ID" value="XM_036512468.1"/>
</dbReference>
<dbReference type="PANTHER" id="PTHR46652">
    <property type="entry name" value="LEUCINE-RICH REPEAT AND IQ DOMAIN-CONTAINING PROTEIN 1-RELATED"/>
    <property type="match status" value="1"/>
</dbReference>
<dbReference type="InterPro" id="IPR050836">
    <property type="entry name" value="SDS22/Internalin_LRR"/>
</dbReference>
<feature type="compositionally biased region" description="Basic residues" evidence="3">
    <location>
        <begin position="368"/>
        <end position="381"/>
    </location>
</feature>
<keyword evidence="2" id="KW-0677">Repeat</keyword>
<dbReference type="PROSITE" id="PS51450">
    <property type="entry name" value="LRR"/>
    <property type="match status" value="4"/>
</dbReference>